<comment type="caution">
    <text evidence="4">The sequence shown here is derived from an EMBL/GenBank/DDBJ whole genome shotgun (WGS) entry which is preliminary data.</text>
</comment>
<protein>
    <submittedName>
        <fullName evidence="4">Fucose-binding protein</fullName>
    </submittedName>
</protein>
<evidence type="ECO:0000256" key="3">
    <source>
        <dbReference type="ARBA" id="ARBA00036324"/>
    </source>
</evidence>
<proteinExistence type="predicted"/>
<gene>
    <name evidence="4" type="ORF">D9V32_10500</name>
</gene>
<dbReference type="SUPFAM" id="SSF102546">
    <property type="entry name" value="RbsD-like"/>
    <property type="match status" value="1"/>
</dbReference>
<dbReference type="PANTHER" id="PTHR31690:SF4">
    <property type="entry name" value="FUCOSE MUTAROTASE"/>
    <property type="match status" value="1"/>
</dbReference>
<dbReference type="EMBL" id="RCUX01000007">
    <property type="protein sequence ID" value="RLP75310.1"/>
    <property type="molecule type" value="Genomic_DNA"/>
</dbReference>
<dbReference type="OrthoDB" id="9805009at2"/>
<sequence>MLKGIDPLLSADLLYAIARMGHGDVLAVVDRNYPAHAAGAEVITLPGIDVTRLAEALFTVFPVDTFIAEPIGRMEVVGDPDAIPEVQRELIAAAEAAEGREIGIEPIERFEFYRRARSAFAVIATTDDRPYGCFLITKGVV</sequence>
<reference evidence="4 5" key="1">
    <citation type="submission" date="2018-10" db="EMBL/GenBank/DDBJ databases">
        <authorList>
            <person name="Li J."/>
        </authorList>
    </citation>
    <scope>NUCLEOTIDE SEQUENCE [LARGE SCALE GENOMIC DNA]</scope>
    <source>
        <strain evidence="4 5">IF 016277</strain>
    </source>
</reference>
<evidence type="ECO:0000313" key="5">
    <source>
        <dbReference type="Proteomes" id="UP000272503"/>
    </source>
</evidence>
<dbReference type="Proteomes" id="UP000272503">
    <property type="component" value="Unassembled WGS sequence"/>
</dbReference>
<dbReference type="GO" id="GO:0042806">
    <property type="term" value="F:fucose binding"/>
    <property type="evidence" value="ECO:0007669"/>
    <property type="project" value="TreeGrafter"/>
</dbReference>
<dbReference type="InterPro" id="IPR007721">
    <property type="entry name" value="RbsD_FucU"/>
</dbReference>
<dbReference type="GO" id="GO:0036373">
    <property type="term" value="F:L-fucose mutarotase activity"/>
    <property type="evidence" value="ECO:0007669"/>
    <property type="project" value="UniProtKB-EC"/>
</dbReference>
<organism evidence="4 5">
    <name type="scientific">Mycetocola tolaasinivorans</name>
    <dbReference type="NCBI Taxonomy" id="76635"/>
    <lineage>
        <taxon>Bacteria</taxon>
        <taxon>Bacillati</taxon>
        <taxon>Actinomycetota</taxon>
        <taxon>Actinomycetes</taxon>
        <taxon>Micrococcales</taxon>
        <taxon>Microbacteriaceae</taxon>
        <taxon>Mycetocola</taxon>
    </lineage>
</organism>
<keyword evidence="2" id="KW-0413">Isomerase</keyword>
<dbReference type="GO" id="GO:0062193">
    <property type="term" value="F:D-ribose pyranase activity"/>
    <property type="evidence" value="ECO:0007669"/>
    <property type="project" value="UniProtKB-EC"/>
</dbReference>
<keyword evidence="5" id="KW-1185">Reference proteome</keyword>
<comment type="catalytic activity">
    <reaction evidence="1">
        <text>beta-D-ribopyranose = beta-D-ribofuranose</text>
        <dbReference type="Rhea" id="RHEA:25432"/>
        <dbReference type="ChEBI" id="CHEBI:27476"/>
        <dbReference type="ChEBI" id="CHEBI:47002"/>
        <dbReference type="EC" id="5.4.99.62"/>
    </reaction>
</comment>
<dbReference type="RefSeq" id="WP_121648856.1">
    <property type="nucleotide sequence ID" value="NZ_RCUX01000007.1"/>
</dbReference>
<comment type="catalytic activity">
    <reaction evidence="3">
        <text>alpha-L-fucose = beta-L-fucose</text>
        <dbReference type="Rhea" id="RHEA:25580"/>
        <dbReference type="ChEBI" id="CHEBI:42548"/>
        <dbReference type="ChEBI" id="CHEBI:42589"/>
        <dbReference type="EC" id="5.1.3.29"/>
    </reaction>
</comment>
<dbReference type="Gene3D" id="3.40.1650.10">
    <property type="entry name" value="RbsD-like domain"/>
    <property type="match status" value="1"/>
</dbReference>
<name>A0A3L7A658_9MICO</name>
<dbReference type="InterPro" id="IPR050443">
    <property type="entry name" value="RbsD/FucU_mutarotase"/>
</dbReference>
<evidence type="ECO:0000256" key="1">
    <source>
        <dbReference type="ARBA" id="ARBA00000223"/>
    </source>
</evidence>
<dbReference type="GO" id="GO:0006004">
    <property type="term" value="P:fucose metabolic process"/>
    <property type="evidence" value="ECO:0007669"/>
    <property type="project" value="TreeGrafter"/>
</dbReference>
<evidence type="ECO:0000256" key="2">
    <source>
        <dbReference type="ARBA" id="ARBA00023235"/>
    </source>
</evidence>
<evidence type="ECO:0000313" key="4">
    <source>
        <dbReference type="EMBL" id="RLP75310.1"/>
    </source>
</evidence>
<dbReference type="Pfam" id="PF05025">
    <property type="entry name" value="RbsD_FucU"/>
    <property type="match status" value="1"/>
</dbReference>
<dbReference type="PANTHER" id="PTHR31690">
    <property type="entry name" value="FUCOSE MUTAROTASE"/>
    <property type="match status" value="1"/>
</dbReference>
<dbReference type="AlphaFoldDB" id="A0A3L7A658"/>
<dbReference type="InterPro" id="IPR023750">
    <property type="entry name" value="RbsD-like_sf"/>
</dbReference>
<accession>A0A3L7A658</accession>